<keyword evidence="7" id="KW-1185">Reference proteome</keyword>
<protein>
    <submittedName>
        <fullName evidence="6">D-alanine--D-alanine ligase</fullName>
    </submittedName>
</protein>
<evidence type="ECO:0000256" key="3">
    <source>
        <dbReference type="ARBA" id="ARBA00023316"/>
    </source>
</evidence>
<dbReference type="RefSeq" id="WP_121012359.1">
    <property type="nucleotide sequence ID" value="NZ_RCCJ01000001.1"/>
</dbReference>
<keyword evidence="2 6" id="KW-0436">Ligase</keyword>
<proteinExistence type="inferred from homology"/>
<dbReference type="PANTHER" id="PTHR23132:SF23">
    <property type="entry name" value="D-ALANINE--D-ALANINE LIGASE B"/>
    <property type="match status" value="1"/>
</dbReference>
<dbReference type="SUPFAM" id="SSF56059">
    <property type="entry name" value="Glutathione synthetase ATP-binding domain-like"/>
    <property type="match status" value="1"/>
</dbReference>
<organism evidence="6 7">
    <name type="scientific">Hydrogenivirga caldilitoris</name>
    <dbReference type="NCBI Taxonomy" id="246264"/>
    <lineage>
        <taxon>Bacteria</taxon>
        <taxon>Pseudomonadati</taxon>
        <taxon>Aquificota</taxon>
        <taxon>Aquificia</taxon>
        <taxon>Aquificales</taxon>
        <taxon>Aquificaceae</taxon>
        <taxon>Hydrogenivirga</taxon>
    </lineage>
</organism>
<keyword evidence="4" id="KW-0067">ATP-binding</keyword>
<dbReference type="Gene3D" id="3.40.50.20">
    <property type="match status" value="1"/>
</dbReference>
<reference evidence="6 7" key="1">
    <citation type="submission" date="2018-10" db="EMBL/GenBank/DDBJ databases">
        <title>Genomic Encyclopedia of Archaeal and Bacterial Type Strains, Phase II (KMG-II): from individual species to whole genera.</title>
        <authorList>
            <person name="Goeker M."/>
        </authorList>
    </citation>
    <scope>NUCLEOTIDE SEQUENCE [LARGE SCALE GENOMIC DNA]</scope>
    <source>
        <strain evidence="6 7">DSM 16510</strain>
    </source>
</reference>
<dbReference type="Gene3D" id="3.30.470.20">
    <property type="entry name" value="ATP-grasp fold, B domain"/>
    <property type="match status" value="1"/>
</dbReference>
<dbReference type="InterPro" id="IPR013815">
    <property type="entry name" value="ATP_grasp_subdomain_1"/>
</dbReference>
<accession>A0A497XQI6</accession>
<evidence type="ECO:0000313" key="6">
    <source>
        <dbReference type="EMBL" id="RLJ71256.1"/>
    </source>
</evidence>
<feature type="domain" description="ATP-grasp" evidence="5">
    <location>
        <begin position="117"/>
        <end position="316"/>
    </location>
</feature>
<dbReference type="EMBL" id="RCCJ01000001">
    <property type="protein sequence ID" value="RLJ71256.1"/>
    <property type="molecule type" value="Genomic_DNA"/>
</dbReference>
<dbReference type="PANTHER" id="PTHR23132">
    <property type="entry name" value="D-ALANINE--D-ALANINE LIGASE"/>
    <property type="match status" value="1"/>
</dbReference>
<dbReference type="OrthoDB" id="9813261at2"/>
<dbReference type="Pfam" id="PF07478">
    <property type="entry name" value="Dala_Dala_lig_C"/>
    <property type="match status" value="1"/>
</dbReference>
<comment type="similarity">
    <text evidence="1">Belongs to the D-alanine--D-alanine ligase family.</text>
</comment>
<dbReference type="Gene3D" id="3.30.1490.20">
    <property type="entry name" value="ATP-grasp fold, A domain"/>
    <property type="match status" value="1"/>
</dbReference>
<evidence type="ECO:0000256" key="4">
    <source>
        <dbReference type="PROSITE-ProRule" id="PRU00409"/>
    </source>
</evidence>
<comment type="caution">
    <text evidence="6">The sequence shown here is derived from an EMBL/GenBank/DDBJ whole genome shotgun (WGS) entry which is preliminary data.</text>
</comment>
<evidence type="ECO:0000256" key="2">
    <source>
        <dbReference type="ARBA" id="ARBA00022598"/>
    </source>
</evidence>
<gene>
    <name evidence="6" type="ORF">BCF55_1555</name>
</gene>
<dbReference type="PROSITE" id="PS50975">
    <property type="entry name" value="ATP_GRASP"/>
    <property type="match status" value="1"/>
</dbReference>
<dbReference type="Proteomes" id="UP000267841">
    <property type="component" value="Unassembled WGS sequence"/>
</dbReference>
<dbReference type="InterPro" id="IPR011761">
    <property type="entry name" value="ATP-grasp"/>
</dbReference>
<dbReference type="InterPro" id="IPR011095">
    <property type="entry name" value="Dala_Dala_lig_C"/>
</dbReference>
<dbReference type="GO" id="GO:0046872">
    <property type="term" value="F:metal ion binding"/>
    <property type="evidence" value="ECO:0007669"/>
    <property type="project" value="InterPro"/>
</dbReference>
<evidence type="ECO:0000259" key="5">
    <source>
        <dbReference type="PROSITE" id="PS50975"/>
    </source>
</evidence>
<dbReference type="GO" id="GO:0071555">
    <property type="term" value="P:cell wall organization"/>
    <property type="evidence" value="ECO:0007669"/>
    <property type="project" value="UniProtKB-KW"/>
</dbReference>
<name>A0A497XQI6_9AQUI</name>
<dbReference type="GO" id="GO:0008716">
    <property type="term" value="F:D-alanine-D-alanine ligase activity"/>
    <property type="evidence" value="ECO:0007669"/>
    <property type="project" value="InterPro"/>
</dbReference>
<dbReference type="GO" id="GO:0005524">
    <property type="term" value="F:ATP binding"/>
    <property type="evidence" value="ECO:0007669"/>
    <property type="project" value="UniProtKB-UniRule"/>
</dbReference>
<dbReference type="InterPro" id="IPR016185">
    <property type="entry name" value="PreATP-grasp_dom_sf"/>
</dbReference>
<dbReference type="SUPFAM" id="SSF52440">
    <property type="entry name" value="PreATP-grasp domain"/>
    <property type="match status" value="1"/>
</dbReference>
<keyword evidence="3" id="KW-0961">Cell wall biogenesis/degradation</keyword>
<dbReference type="AlphaFoldDB" id="A0A497XQI6"/>
<keyword evidence="4" id="KW-0547">Nucleotide-binding</keyword>
<evidence type="ECO:0000256" key="1">
    <source>
        <dbReference type="ARBA" id="ARBA00010871"/>
    </source>
</evidence>
<evidence type="ECO:0000313" key="7">
    <source>
        <dbReference type="Proteomes" id="UP000267841"/>
    </source>
</evidence>
<sequence>MNVAVVFNEDFSGVFKLRSVPTKERYTRKVVEEIAEALRFNGHKVEVFDANLSLFENLLSFVKEHGSDSTAVFNLAYGIQGECRYSHIPGVLELLGIMYTGSGPLGHSLALDKVATKLIFQTWGIPTPEFWVVSKIEDLPSELYFPLIVKPRMEASSFGIHLVWNRAELEEAVYNVIENFHQDALIERFIEGREFNIGLIGNGEELKELPITEIDFGDTAFGIYTHEAKLKTSYRRLCPAPLEEETIDEIARLSKKAFRALKLRDYARFDIRMDKDGELYFLEVNSMAHLSRNASFFLAAQTTGYTYEEFINEILKVALRRYGVDA</sequence>